<dbReference type="InterPro" id="IPR002115">
    <property type="entry name" value="Tyr_Pase_low_mol_wt_mml"/>
</dbReference>
<dbReference type="Gene3D" id="3.40.50.2300">
    <property type="match status" value="1"/>
</dbReference>
<name>A0AAU9USG4_EUPED</name>
<comment type="similarity">
    <text evidence="2 7">Belongs to the low molecular weight phosphotyrosine protein phosphatase family.</text>
</comment>
<evidence type="ECO:0000256" key="4">
    <source>
        <dbReference type="ARBA" id="ARBA00022801"/>
    </source>
</evidence>
<feature type="active site" evidence="6">
    <location>
        <position position="19"/>
    </location>
</feature>
<keyword evidence="10" id="KW-1185">Reference proteome</keyword>
<dbReference type="FunFam" id="3.40.50.2300:FF:000105">
    <property type="entry name" value="Low molecular weight phosphotyrosine protein"/>
    <property type="match status" value="1"/>
</dbReference>
<dbReference type="Pfam" id="PF01451">
    <property type="entry name" value="LMWPc"/>
    <property type="match status" value="1"/>
</dbReference>
<dbReference type="InterPro" id="IPR017867">
    <property type="entry name" value="Tyr_phospatase_low_mol_wt"/>
</dbReference>
<organism evidence="9 10">
    <name type="scientific">Euphydryas editha</name>
    <name type="common">Edith's checkerspot</name>
    <dbReference type="NCBI Taxonomy" id="104508"/>
    <lineage>
        <taxon>Eukaryota</taxon>
        <taxon>Metazoa</taxon>
        <taxon>Ecdysozoa</taxon>
        <taxon>Arthropoda</taxon>
        <taxon>Hexapoda</taxon>
        <taxon>Insecta</taxon>
        <taxon>Pterygota</taxon>
        <taxon>Neoptera</taxon>
        <taxon>Endopterygota</taxon>
        <taxon>Lepidoptera</taxon>
        <taxon>Glossata</taxon>
        <taxon>Ditrysia</taxon>
        <taxon>Papilionoidea</taxon>
        <taxon>Nymphalidae</taxon>
        <taxon>Nymphalinae</taxon>
        <taxon>Euphydryas</taxon>
    </lineage>
</organism>
<evidence type="ECO:0000313" key="9">
    <source>
        <dbReference type="EMBL" id="CAH2102118.1"/>
    </source>
</evidence>
<dbReference type="AlphaFoldDB" id="A0AAU9USG4"/>
<reference evidence="9" key="1">
    <citation type="submission" date="2022-03" db="EMBL/GenBank/DDBJ databases">
        <authorList>
            <person name="Tunstrom K."/>
        </authorList>
    </citation>
    <scope>NUCLEOTIDE SEQUENCE</scope>
</reference>
<comment type="caution">
    <text evidence="9">The sequence shown here is derived from an EMBL/GenBank/DDBJ whole genome shotgun (WGS) entry which is preliminary data.</text>
</comment>
<dbReference type="PRINTS" id="PR00719">
    <property type="entry name" value="LMWPTPASE"/>
</dbReference>
<evidence type="ECO:0000259" key="8">
    <source>
        <dbReference type="SMART" id="SM00226"/>
    </source>
</evidence>
<accession>A0AAU9USG4</accession>
<dbReference type="SMART" id="SM00226">
    <property type="entry name" value="LMWPc"/>
    <property type="match status" value="1"/>
</dbReference>
<feature type="active site" description="Proton donor" evidence="6">
    <location>
        <position position="128"/>
    </location>
</feature>
<gene>
    <name evidence="9" type="ORF">EEDITHA_LOCUS16797</name>
</gene>
<dbReference type="GO" id="GO:0005737">
    <property type="term" value="C:cytoplasm"/>
    <property type="evidence" value="ECO:0007669"/>
    <property type="project" value="UniProtKB-SubCell"/>
</dbReference>
<dbReference type="InterPro" id="IPR050438">
    <property type="entry name" value="LMW_PTPase"/>
</dbReference>
<comment type="function">
    <text evidence="7">Acts on tyrosine phosphorylated proteins, low-MW aryl phosphates and natural and synthetic acyl phosphates.</text>
</comment>
<dbReference type="Proteomes" id="UP001153954">
    <property type="component" value="Unassembled WGS sequence"/>
</dbReference>
<keyword evidence="5 7" id="KW-0904">Protein phosphatase</keyword>
<keyword evidence="4 7" id="KW-0378">Hydrolase</keyword>
<evidence type="ECO:0000256" key="5">
    <source>
        <dbReference type="ARBA" id="ARBA00022912"/>
    </source>
</evidence>
<dbReference type="PANTHER" id="PTHR11717">
    <property type="entry name" value="LOW MOLECULAR WEIGHT PROTEIN TYROSINE PHOSPHATASE"/>
    <property type="match status" value="1"/>
</dbReference>
<comment type="catalytic activity">
    <reaction evidence="7">
        <text>O-phospho-L-tyrosyl-[protein] + H2O = L-tyrosyl-[protein] + phosphate</text>
        <dbReference type="Rhea" id="RHEA:10684"/>
        <dbReference type="Rhea" id="RHEA-COMP:10136"/>
        <dbReference type="Rhea" id="RHEA-COMP:20101"/>
        <dbReference type="ChEBI" id="CHEBI:15377"/>
        <dbReference type="ChEBI" id="CHEBI:43474"/>
        <dbReference type="ChEBI" id="CHEBI:46858"/>
        <dbReference type="ChEBI" id="CHEBI:61978"/>
        <dbReference type="EC" id="3.1.3.48"/>
    </reaction>
</comment>
<dbReference type="CDD" id="cd16343">
    <property type="entry name" value="LMWPTP"/>
    <property type="match status" value="1"/>
</dbReference>
<proteinExistence type="inferred from homology"/>
<dbReference type="InterPro" id="IPR036196">
    <property type="entry name" value="Ptyr_pPase_sf"/>
</dbReference>
<evidence type="ECO:0000256" key="7">
    <source>
        <dbReference type="RuleBase" id="RU368115"/>
    </source>
</evidence>
<dbReference type="GO" id="GO:0004726">
    <property type="term" value="F:non-membrane spanning protein tyrosine phosphatase activity"/>
    <property type="evidence" value="ECO:0007669"/>
    <property type="project" value="InterPro"/>
</dbReference>
<dbReference type="GO" id="GO:0003993">
    <property type="term" value="F:acid phosphatase activity"/>
    <property type="evidence" value="ECO:0007669"/>
    <property type="project" value="UniProtKB-UniRule"/>
</dbReference>
<feature type="domain" description="Phosphotyrosine protein phosphatase I" evidence="8">
    <location>
        <begin position="7"/>
        <end position="155"/>
    </location>
</feature>
<comment type="subcellular location">
    <subcellularLocation>
        <location evidence="1 7">Cytoplasm</location>
    </subcellularLocation>
</comment>
<evidence type="ECO:0000256" key="3">
    <source>
        <dbReference type="ARBA" id="ARBA00022490"/>
    </source>
</evidence>
<evidence type="ECO:0000313" key="10">
    <source>
        <dbReference type="Proteomes" id="UP001153954"/>
    </source>
</evidence>
<evidence type="ECO:0000256" key="6">
    <source>
        <dbReference type="PIRSR" id="PIRSR617867-1"/>
    </source>
</evidence>
<protein>
    <recommendedName>
        <fullName evidence="7">Low molecular weight phosphotyrosine protein phosphatase</fullName>
        <shortName evidence="7">LMW-PTP</shortName>
        <shortName evidence="7">LMW-PTPase</shortName>
        <ecNumber evidence="7">3.1.3.2</ecNumber>
        <ecNumber evidence="7">3.1.3.48</ecNumber>
    </recommendedName>
    <alternativeName>
        <fullName evidence="7">Low molecular weight cytosolic acid phosphatase</fullName>
    </alternativeName>
</protein>
<evidence type="ECO:0000256" key="1">
    <source>
        <dbReference type="ARBA" id="ARBA00004496"/>
    </source>
</evidence>
<dbReference type="EC" id="3.1.3.2" evidence="7"/>
<comment type="catalytic activity">
    <reaction evidence="7">
        <text>a phosphate monoester + H2O = an alcohol + phosphate</text>
        <dbReference type="Rhea" id="RHEA:15017"/>
        <dbReference type="ChEBI" id="CHEBI:15377"/>
        <dbReference type="ChEBI" id="CHEBI:30879"/>
        <dbReference type="ChEBI" id="CHEBI:43474"/>
        <dbReference type="ChEBI" id="CHEBI:67140"/>
        <dbReference type="EC" id="3.1.3.2"/>
    </reaction>
</comment>
<keyword evidence="3 7" id="KW-0963">Cytoplasm</keyword>
<dbReference type="EMBL" id="CAKOGL010000025">
    <property type="protein sequence ID" value="CAH2102118.1"/>
    <property type="molecule type" value="Genomic_DNA"/>
</dbReference>
<dbReference type="SUPFAM" id="SSF52788">
    <property type="entry name" value="Phosphotyrosine protein phosphatases I"/>
    <property type="match status" value="1"/>
</dbReference>
<dbReference type="InterPro" id="IPR023485">
    <property type="entry name" value="Ptyr_pPase"/>
</dbReference>
<feature type="active site" description="Nucleophile" evidence="6">
    <location>
        <position position="13"/>
    </location>
</feature>
<dbReference type="EC" id="3.1.3.48" evidence="7"/>
<evidence type="ECO:0000256" key="2">
    <source>
        <dbReference type="ARBA" id="ARBA00011063"/>
    </source>
</evidence>
<dbReference type="PANTHER" id="PTHR11717:SF7">
    <property type="entry name" value="LOW MOLECULAR WEIGHT PHOSPHOTYROSINE PROTEIN PHOSPHATASE"/>
    <property type="match status" value="1"/>
</dbReference>
<sequence>MADEIKRKALMVCLGNSCRSPIAEAVFQHTVNKMGVGHLWEVDSAGIADWNVGYSPTDRAMSTIRKYGLRYKNLGRQITTEDFNKFDFIFGMDEKNISDLRSMAPENCKAKIYLLGEFDPEGERIIRDPYFDKDDRGFDKAYEQAVRCAKGFLEQLETENVN</sequence>
<dbReference type="PRINTS" id="PR00720">
    <property type="entry name" value="MAMMALPTPASE"/>
</dbReference>